<evidence type="ECO:0000256" key="1">
    <source>
        <dbReference type="SAM" id="MobiDB-lite"/>
    </source>
</evidence>
<gene>
    <name evidence="2" type="ORF">A3770_02p11520</name>
</gene>
<accession>A0A5B8MEP7</accession>
<feature type="compositionally biased region" description="Basic and acidic residues" evidence="1">
    <location>
        <begin position="292"/>
        <end position="301"/>
    </location>
</feature>
<feature type="region of interest" description="Disordered" evidence="1">
    <location>
        <begin position="144"/>
        <end position="179"/>
    </location>
</feature>
<sequence length="539" mass="60412">MLRVNVSYTLEVEEDNEVNDSDGYYSSDDEAQLDSHFTHLQLCDEEDLYNTTIRSAEQALLTIHGNSFLDSENEDLGQESNLNCFGICNHEILNRIESDNESVSTDRGSLEEDEDEDEEDEDEGENLSEFEDQRSFHLSALPFRSQLQESDPERDESTSSCRGLYGPQEYDEDDLPNVPYRRVVRHQTRSGFMRQLQAGGYHQAEDEVPHGRGRESLETQEASLRIHQLCEEGEGDEDDVPGLEEGVPPNHSHVGCQMGGTMQRPHQACGVGFLNPFELACEVLRSAKQELEGNADEKSGESDSGCSYSNAEDAGPFPKSTKRAKPKERVKFVWQPYESFSQYNFHAMYSMKKKKKSRAENPLPAVGSALTGLVHMYPNKEAGKLPRCYFASKQPPVEYIKWREQKESEGQKKVALDRGEKGKLTLRRERTKSPLHASMLVAKHSSRAIVNASKAGGKTGSSVIVNHRRPSRTVGLHPQHNGNGSYLSNSSLLHDSSVLGGRKGVVRGLTFGRTSEVRAVRAGSTSRELRIQPMERRRS</sequence>
<dbReference type="AlphaFoldDB" id="A0A5B8MEP7"/>
<evidence type="ECO:0000313" key="2">
    <source>
        <dbReference type="EMBL" id="QDZ18634.1"/>
    </source>
</evidence>
<protein>
    <submittedName>
        <fullName evidence="2">Uncharacterized protein</fullName>
    </submittedName>
</protein>
<reference evidence="2 3" key="1">
    <citation type="submission" date="2018-07" db="EMBL/GenBank/DDBJ databases">
        <title>The complete nuclear genome of the prasinophyte Chloropicon primus (CCMP1205).</title>
        <authorList>
            <person name="Pombert J.-F."/>
            <person name="Otis C."/>
            <person name="Turmel M."/>
            <person name="Lemieux C."/>
        </authorList>
    </citation>
    <scope>NUCLEOTIDE SEQUENCE [LARGE SCALE GENOMIC DNA]</scope>
    <source>
        <strain evidence="2 3">CCMP1205</strain>
    </source>
</reference>
<dbReference type="EMBL" id="CP031035">
    <property type="protein sequence ID" value="QDZ18634.1"/>
    <property type="molecule type" value="Genomic_DNA"/>
</dbReference>
<feature type="compositionally biased region" description="Acidic residues" evidence="1">
    <location>
        <begin position="111"/>
        <end position="128"/>
    </location>
</feature>
<feature type="region of interest" description="Disordered" evidence="1">
    <location>
        <begin position="292"/>
        <end position="325"/>
    </location>
</feature>
<feature type="region of interest" description="Disordered" evidence="1">
    <location>
        <begin position="99"/>
        <end position="128"/>
    </location>
</feature>
<dbReference type="Proteomes" id="UP000316726">
    <property type="component" value="Chromosome 2"/>
</dbReference>
<proteinExistence type="predicted"/>
<organism evidence="2 3">
    <name type="scientific">Chloropicon primus</name>
    <dbReference type="NCBI Taxonomy" id="1764295"/>
    <lineage>
        <taxon>Eukaryota</taxon>
        <taxon>Viridiplantae</taxon>
        <taxon>Chlorophyta</taxon>
        <taxon>Chloropicophyceae</taxon>
        <taxon>Chloropicales</taxon>
        <taxon>Chloropicaceae</taxon>
        <taxon>Chloropicon</taxon>
    </lineage>
</organism>
<evidence type="ECO:0000313" key="3">
    <source>
        <dbReference type="Proteomes" id="UP000316726"/>
    </source>
</evidence>
<keyword evidence="3" id="KW-1185">Reference proteome</keyword>
<feature type="region of interest" description="Disordered" evidence="1">
    <location>
        <begin position="198"/>
        <end position="218"/>
    </location>
</feature>
<feature type="compositionally biased region" description="Basic and acidic residues" evidence="1">
    <location>
        <begin position="203"/>
        <end position="217"/>
    </location>
</feature>
<name>A0A5B8MEP7_9CHLO</name>